<sequence>MTGKNAKTSAHEKTGAHEKTWAYEDFVEGASLDLGTKLVSAAEIVEFAQEFDAQPMHLDEAAGRASILGGLAASGWHTCAMFMRMLCDAFLLDSTSQGAPGVDQVRWKRPVLAGDILSGSTTVLAKRLSRSKPQLGLVTLRSELFNQRGEGVFELENTVMFLARDAAQGRS</sequence>
<dbReference type="Proteomes" id="UP000198894">
    <property type="component" value="Unassembled WGS sequence"/>
</dbReference>
<name>A0A1G9ELI2_9HYPH</name>
<proteinExistence type="predicted"/>
<protein>
    <submittedName>
        <fullName evidence="2">Acyl dehydratase</fullName>
    </submittedName>
</protein>
<evidence type="ECO:0000313" key="2">
    <source>
        <dbReference type="EMBL" id="SDK76959.1"/>
    </source>
</evidence>
<reference evidence="3" key="1">
    <citation type="submission" date="2016-10" db="EMBL/GenBank/DDBJ databases">
        <authorList>
            <person name="Varghese N."/>
            <person name="Submissions S."/>
        </authorList>
    </citation>
    <scope>NUCLEOTIDE SEQUENCE [LARGE SCALE GENOMIC DNA]</scope>
    <source>
        <strain evidence="3">CGMCC 1.11022</strain>
    </source>
</reference>
<accession>A0A1G9ELI2</accession>
<dbReference type="RefSeq" id="WP_091598423.1">
    <property type="nucleotide sequence ID" value="NZ_FNEE01000020.1"/>
</dbReference>
<dbReference type="InterPro" id="IPR002539">
    <property type="entry name" value="MaoC-like_dom"/>
</dbReference>
<dbReference type="Gene3D" id="3.10.129.10">
    <property type="entry name" value="Hotdog Thioesterase"/>
    <property type="match status" value="1"/>
</dbReference>
<organism evidence="2 3">
    <name type="scientific">Mesorhizobium muleiense</name>
    <dbReference type="NCBI Taxonomy" id="1004279"/>
    <lineage>
        <taxon>Bacteria</taxon>
        <taxon>Pseudomonadati</taxon>
        <taxon>Pseudomonadota</taxon>
        <taxon>Alphaproteobacteria</taxon>
        <taxon>Hyphomicrobiales</taxon>
        <taxon>Phyllobacteriaceae</taxon>
        <taxon>Mesorhizobium</taxon>
    </lineage>
</organism>
<dbReference type="InterPro" id="IPR029069">
    <property type="entry name" value="HotDog_dom_sf"/>
</dbReference>
<dbReference type="Pfam" id="PF01575">
    <property type="entry name" value="MaoC_dehydratas"/>
    <property type="match status" value="1"/>
</dbReference>
<keyword evidence="3" id="KW-1185">Reference proteome</keyword>
<evidence type="ECO:0000313" key="3">
    <source>
        <dbReference type="Proteomes" id="UP000198894"/>
    </source>
</evidence>
<dbReference type="SUPFAM" id="SSF54637">
    <property type="entry name" value="Thioesterase/thiol ester dehydrase-isomerase"/>
    <property type="match status" value="1"/>
</dbReference>
<feature type="domain" description="MaoC-like" evidence="1">
    <location>
        <begin position="39"/>
        <end position="132"/>
    </location>
</feature>
<dbReference type="PANTHER" id="PTHR43664">
    <property type="entry name" value="MONOAMINE OXIDASE-RELATED"/>
    <property type="match status" value="1"/>
</dbReference>
<dbReference type="InterPro" id="IPR052342">
    <property type="entry name" value="MCH/BMMD"/>
</dbReference>
<dbReference type="AlphaFoldDB" id="A0A1G9ELI2"/>
<dbReference type="PANTHER" id="PTHR43664:SF1">
    <property type="entry name" value="BETA-METHYLMALYL-COA DEHYDRATASE"/>
    <property type="match status" value="1"/>
</dbReference>
<dbReference type="EMBL" id="FNEE01000020">
    <property type="protein sequence ID" value="SDK76959.1"/>
    <property type="molecule type" value="Genomic_DNA"/>
</dbReference>
<evidence type="ECO:0000259" key="1">
    <source>
        <dbReference type="Pfam" id="PF01575"/>
    </source>
</evidence>
<gene>
    <name evidence="2" type="ORF">SAMN05428953_12061</name>
</gene>
<dbReference type="CDD" id="cd03454">
    <property type="entry name" value="YdeM"/>
    <property type="match status" value="1"/>
</dbReference>